<evidence type="ECO:0000256" key="10">
    <source>
        <dbReference type="ARBA" id="ARBA00022989"/>
    </source>
</evidence>
<name>A0A6P5TBL7_PRUAV</name>
<evidence type="ECO:0000313" key="19">
    <source>
        <dbReference type="RefSeq" id="XP_021824683.1"/>
    </source>
</evidence>
<evidence type="ECO:0000256" key="8">
    <source>
        <dbReference type="ARBA" id="ARBA00022729"/>
    </source>
</evidence>
<dbReference type="PRINTS" id="PR00019">
    <property type="entry name" value="LEURICHRPT"/>
</dbReference>
<evidence type="ECO:0000256" key="12">
    <source>
        <dbReference type="ARBA" id="ARBA00023170"/>
    </source>
</evidence>
<sequence length="947" mass="105663">MNMGSTVVRFLSIATLFTICLLLCNANLSAPCKQNEREALLMFKHDLVDLSNRLSSWVGKGDCCNWTGVVCDNLTGHVRELHLAEMPFSGKINPSLLNLTHLTYLDLSNNDFEGMQIPSFLGSLKSLRYLNLSNSMFVGLIPHQLGNLTSLQVLDLHGCQQVQDSYDYDDHLEGTPDSLSEVESLQWISGLSQLQHLDMSCANLSKASDWLRVTNTLPSLVESFHMSACGLYHIPGGIANMTNLKFLDLQGNYISSTIPKWLYRLSHLQSLILSYNFFHGEISSSLGNLTSIVNLELRYNQVAGNIPNSLGNLCKLTTLDMSTNNLNGSVSEIFESFSRCSSGQIESLSLSWNNLSGHLTDKLDHFEKLRVLDLAHNSISGPLPPSFGNLSCLEVLRIGDNNLTGVVSQLHFTNLTRLVEFEASGNSLTLETTPHWLPPFQLSALVLNSWHLEPSELPMWLQSQTQLELLSMPNTRISGTILTWFWNFSSQLRYIDLSENKLYGEVPHIFPSSQFPEIFLGSNQFNGSLPLVSSTVEKLDLSNSSFSGTLFHFFCNNNSEPKALSILHLDNNLLSGKIPDCFRNWKNLVVVNLESNNLIGNIPRSLGYLLSLKYLHLRNNHLHGELPPYLKKCTDLTILDLSYNNFLGKIPMWIGTSLSNLAVLSLRSNQLHGHIPYKLCNLTYLQILDLAHNNLSGRMPRCLYKFTAMASNSEISRFPFDSGSYGFLINIGEEKQIENAILVSKGREVKYGNILLRLATSLDLSDNIISGEIPEQLTSLIYLQSVNLSNNLLSGRIPPKIGDMRWLESLDLSMNQLCGQIAPSMSSLTFLSALNLSYNNLTGEIPKSTQFQSFDQSSFIGNKLCGPPLEVNCSNTNGTVPPVADQKHGGSYLLEDGWFYLSLGLGFLFGFWSVLGSLLLNLPWRIVFSRFQNSIVKKLYGVIVEHF</sequence>
<dbReference type="FunFam" id="3.80.10.10:FF:000095">
    <property type="entry name" value="LRR receptor-like serine/threonine-protein kinase GSO1"/>
    <property type="match status" value="2"/>
</dbReference>
<keyword evidence="7 15" id="KW-0812">Transmembrane</keyword>
<comment type="similarity">
    <text evidence="14">Belongs to the polygalacturonase-inhibiting protein family.</text>
</comment>
<keyword evidence="13" id="KW-0325">Glycoprotein</keyword>
<dbReference type="FunFam" id="3.80.10.10:FF:000400">
    <property type="entry name" value="Nuclear pore complex protein NUP107"/>
    <property type="match status" value="1"/>
</dbReference>
<accession>A0A6P5TBL7</accession>
<dbReference type="InterPro" id="IPR001611">
    <property type="entry name" value="Leu-rich_rpt"/>
</dbReference>
<evidence type="ECO:0000256" key="4">
    <source>
        <dbReference type="ARBA" id="ARBA00022475"/>
    </source>
</evidence>
<keyword evidence="8 16" id="KW-0732">Signal</keyword>
<keyword evidence="5" id="KW-0964">Secreted</keyword>
<dbReference type="RefSeq" id="XP_021824683.1">
    <property type="nucleotide sequence ID" value="XM_021968991.1"/>
</dbReference>
<dbReference type="GO" id="GO:0099402">
    <property type="term" value="P:plant organ development"/>
    <property type="evidence" value="ECO:0007669"/>
    <property type="project" value="UniProtKB-ARBA"/>
</dbReference>
<dbReference type="Pfam" id="PF08263">
    <property type="entry name" value="LRRNT_2"/>
    <property type="match status" value="1"/>
</dbReference>
<dbReference type="Pfam" id="PF00560">
    <property type="entry name" value="LRR_1"/>
    <property type="match status" value="10"/>
</dbReference>
<feature type="domain" description="Leucine-rich repeat-containing N-terminal plant-type" evidence="17">
    <location>
        <begin position="34"/>
        <end position="72"/>
    </location>
</feature>
<feature type="signal peptide" evidence="16">
    <location>
        <begin position="1"/>
        <end position="26"/>
    </location>
</feature>
<dbReference type="InterPro" id="IPR032675">
    <property type="entry name" value="LRR_dom_sf"/>
</dbReference>
<evidence type="ECO:0000313" key="18">
    <source>
        <dbReference type="Proteomes" id="UP000515124"/>
    </source>
</evidence>
<dbReference type="GO" id="GO:0009653">
    <property type="term" value="P:anatomical structure morphogenesis"/>
    <property type="evidence" value="ECO:0007669"/>
    <property type="project" value="UniProtKB-ARBA"/>
</dbReference>
<gene>
    <name evidence="19" type="primary">LOC110765764</name>
</gene>
<keyword evidence="6" id="KW-0433">Leucine-rich repeat</keyword>
<reference evidence="19" key="1">
    <citation type="submission" date="2025-08" db="UniProtKB">
        <authorList>
            <consortium name="RefSeq"/>
        </authorList>
    </citation>
    <scope>IDENTIFICATION</scope>
</reference>
<organism evidence="18 19">
    <name type="scientific">Prunus avium</name>
    <name type="common">Cherry</name>
    <name type="synonym">Cerasus avium</name>
    <dbReference type="NCBI Taxonomy" id="42229"/>
    <lineage>
        <taxon>Eukaryota</taxon>
        <taxon>Viridiplantae</taxon>
        <taxon>Streptophyta</taxon>
        <taxon>Embryophyta</taxon>
        <taxon>Tracheophyta</taxon>
        <taxon>Spermatophyta</taxon>
        <taxon>Magnoliopsida</taxon>
        <taxon>eudicotyledons</taxon>
        <taxon>Gunneridae</taxon>
        <taxon>Pentapetalae</taxon>
        <taxon>rosids</taxon>
        <taxon>fabids</taxon>
        <taxon>Rosales</taxon>
        <taxon>Rosaceae</taxon>
        <taxon>Amygdaloideae</taxon>
        <taxon>Amygdaleae</taxon>
        <taxon>Prunus</taxon>
    </lineage>
</organism>
<feature type="chain" id="PRO_5028444534" evidence="16">
    <location>
        <begin position="27"/>
        <end position="947"/>
    </location>
</feature>
<evidence type="ECO:0000256" key="7">
    <source>
        <dbReference type="ARBA" id="ARBA00022692"/>
    </source>
</evidence>
<dbReference type="KEGG" id="pavi:110765764"/>
<dbReference type="PANTHER" id="PTHR48063:SF98">
    <property type="entry name" value="LRR RECEPTOR-LIKE SERINE_THREONINE-PROTEIN KINASE FLS2"/>
    <property type="match status" value="1"/>
</dbReference>
<dbReference type="InterPro" id="IPR025875">
    <property type="entry name" value="Leu-rich_rpt_4"/>
</dbReference>
<dbReference type="PANTHER" id="PTHR48063">
    <property type="entry name" value="LRR RECEPTOR-LIKE KINASE"/>
    <property type="match status" value="1"/>
</dbReference>
<keyword evidence="4" id="KW-1003">Cell membrane</keyword>
<evidence type="ECO:0000256" key="3">
    <source>
        <dbReference type="ARBA" id="ARBA00009592"/>
    </source>
</evidence>
<dbReference type="Proteomes" id="UP000515124">
    <property type="component" value="Unplaced"/>
</dbReference>
<dbReference type="FunFam" id="3.80.10.10:FF:000111">
    <property type="entry name" value="LRR receptor-like serine/threonine-protein kinase ERECTA"/>
    <property type="match status" value="1"/>
</dbReference>
<dbReference type="InterPro" id="IPR003591">
    <property type="entry name" value="Leu-rich_rpt_typical-subtyp"/>
</dbReference>
<comment type="subcellular location">
    <subcellularLocation>
        <location evidence="2">Cell membrane</location>
        <topology evidence="2">Single-pass type I membrane protein</topology>
    </subcellularLocation>
    <subcellularLocation>
        <location evidence="1">Secreted</location>
        <location evidence="1">Cell wall</location>
    </subcellularLocation>
</comment>
<evidence type="ECO:0000256" key="6">
    <source>
        <dbReference type="ARBA" id="ARBA00022614"/>
    </source>
</evidence>
<evidence type="ECO:0000256" key="13">
    <source>
        <dbReference type="ARBA" id="ARBA00023180"/>
    </source>
</evidence>
<evidence type="ECO:0000256" key="1">
    <source>
        <dbReference type="ARBA" id="ARBA00004191"/>
    </source>
</evidence>
<evidence type="ECO:0000256" key="16">
    <source>
        <dbReference type="SAM" id="SignalP"/>
    </source>
</evidence>
<dbReference type="Pfam" id="PF13855">
    <property type="entry name" value="LRR_8"/>
    <property type="match status" value="1"/>
</dbReference>
<protein>
    <submittedName>
        <fullName evidence="19">Probable LRR receptor-like serine/threonine-protein kinase At4g36180 isoform X1</fullName>
    </submittedName>
</protein>
<evidence type="ECO:0000256" key="15">
    <source>
        <dbReference type="SAM" id="Phobius"/>
    </source>
</evidence>
<evidence type="ECO:0000259" key="17">
    <source>
        <dbReference type="Pfam" id="PF08263"/>
    </source>
</evidence>
<evidence type="ECO:0000256" key="14">
    <source>
        <dbReference type="ARBA" id="ARBA00038043"/>
    </source>
</evidence>
<proteinExistence type="inferred from homology"/>
<keyword evidence="12" id="KW-0675">Receptor</keyword>
<keyword evidence="18" id="KW-1185">Reference proteome</keyword>
<keyword evidence="10 15" id="KW-1133">Transmembrane helix</keyword>
<keyword evidence="9" id="KW-0677">Repeat</keyword>
<evidence type="ECO:0000256" key="9">
    <source>
        <dbReference type="ARBA" id="ARBA00022737"/>
    </source>
</evidence>
<dbReference type="Gene3D" id="3.80.10.10">
    <property type="entry name" value="Ribonuclease Inhibitor"/>
    <property type="match status" value="4"/>
</dbReference>
<dbReference type="GO" id="GO:0005886">
    <property type="term" value="C:plasma membrane"/>
    <property type="evidence" value="ECO:0007669"/>
    <property type="project" value="UniProtKB-SubCell"/>
</dbReference>
<evidence type="ECO:0000256" key="11">
    <source>
        <dbReference type="ARBA" id="ARBA00023136"/>
    </source>
</evidence>
<dbReference type="Pfam" id="PF12799">
    <property type="entry name" value="LRR_4"/>
    <property type="match status" value="1"/>
</dbReference>
<dbReference type="SMART" id="SM00369">
    <property type="entry name" value="LRR_TYP"/>
    <property type="match status" value="9"/>
</dbReference>
<feature type="transmembrane region" description="Helical" evidence="15">
    <location>
        <begin position="898"/>
        <end position="920"/>
    </location>
</feature>
<evidence type="ECO:0000256" key="2">
    <source>
        <dbReference type="ARBA" id="ARBA00004251"/>
    </source>
</evidence>
<dbReference type="InterPro" id="IPR046956">
    <property type="entry name" value="RLP23-like"/>
</dbReference>
<dbReference type="GeneID" id="110765764"/>
<evidence type="ECO:0000256" key="5">
    <source>
        <dbReference type="ARBA" id="ARBA00022512"/>
    </source>
</evidence>
<dbReference type="AlphaFoldDB" id="A0A6P5TBL7"/>
<comment type="similarity">
    <text evidence="3">Belongs to the RLP family.</text>
</comment>
<keyword evidence="5" id="KW-0134">Cell wall</keyword>
<keyword evidence="11 15" id="KW-0472">Membrane</keyword>
<dbReference type="InterPro" id="IPR013210">
    <property type="entry name" value="LRR_N_plant-typ"/>
</dbReference>
<dbReference type="SUPFAM" id="SSF52058">
    <property type="entry name" value="L domain-like"/>
    <property type="match status" value="2"/>
</dbReference>